<dbReference type="GO" id="GO:0005525">
    <property type="term" value="F:GTP binding"/>
    <property type="evidence" value="ECO:0007669"/>
    <property type="project" value="InterPro"/>
</dbReference>
<name>A0AAD8NE11_9APIA</name>
<dbReference type="Proteomes" id="UP001237642">
    <property type="component" value="Unassembled WGS sequence"/>
</dbReference>
<dbReference type="Pfam" id="PF00071">
    <property type="entry name" value="Ras"/>
    <property type="match status" value="1"/>
</dbReference>
<accession>A0AAD8NE11</accession>
<dbReference type="EMBL" id="JAUIZM010000001">
    <property type="protein sequence ID" value="KAK1404328.1"/>
    <property type="molecule type" value="Genomic_DNA"/>
</dbReference>
<comment type="caution">
    <text evidence="1">The sequence shown here is derived from an EMBL/GenBank/DDBJ whole genome shotgun (WGS) entry which is preliminary data.</text>
</comment>
<gene>
    <name evidence="1" type="ORF">POM88_003933</name>
</gene>
<protein>
    <submittedName>
        <fullName evidence="1">Uncharacterized protein</fullName>
    </submittedName>
</protein>
<dbReference type="GO" id="GO:0003924">
    <property type="term" value="F:GTPase activity"/>
    <property type="evidence" value="ECO:0007669"/>
    <property type="project" value="InterPro"/>
</dbReference>
<proteinExistence type="predicted"/>
<keyword evidence="2" id="KW-1185">Reference proteome</keyword>
<dbReference type="Gene3D" id="3.40.50.300">
    <property type="entry name" value="P-loop containing nucleotide triphosphate hydrolases"/>
    <property type="match status" value="1"/>
</dbReference>
<dbReference type="AlphaFoldDB" id="A0AAD8NE11"/>
<evidence type="ECO:0000313" key="1">
    <source>
        <dbReference type="EMBL" id="KAK1404328.1"/>
    </source>
</evidence>
<organism evidence="1 2">
    <name type="scientific">Heracleum sosnowskyi</name>
    <dbReference type="NCBI Taxonomy" id="360622"/>
    <lineage>
        <taxon>Eukaryota</taxon>
        <taxon>Viridiplantae</taxon>
        <taxon>Streptophyta</taxon>
        <taxon>Embryophyta</taxon>
        <taxon>Tracheophyta</taxon>
        <taxon>Spermatophyta</taxon>
        <taxon>Magnoliopsida</taxon>
        <taxon>eudicotyledons</taxon>
        <taxon>Gunneridae</taxon>
        <taxon>Pentapetalae</taxon>
        <taxon>asterids</taxon>
        <taxon>campanulids</taxon>
        <taxon>Apiales</taxon>
        <taxon>Apiaceae</taxon>
        <taxon>Apioideae</taxon>
        <taxon>apioid superclade</taxon>
        <taxon>Tordylieae</taxon>
        <taxon>Tordyliinae</taxon>
        <taxon>Heracleum</taxon>
    </lineage>
</organism>
<sequence>MNDKFDNTCQETIGFDFFSKTMYLEDQTVPLQLWHCSARLLQRYEEWKPYLPQSRKIWFMSIFSQHQVHHSLKQMCPNFELFTPDGVFLKEFPLYIKVIPSGKGI</sequence>
<reference evidence="1" key="2">
    <citation type="submission" date="2023-05" db="EMBL/GenBank/DDBJ databases">
        <authorList>
            <person name="Schelkunov M.I."/>
        </authorList>
    </citation>
    <scope>NUCLEOTIDE SEQUENCE</scope>
    <source>
        <strain evidence="1">Hsosn_3</strain>
        <tissue evidence="1">Leaf</tissue>
    </source>
</reference>
<evidence type="ECO:0000313" key="2">
    <source>
        <dbReference type="Proteomes" id="UP001237642"/>
    </source>
</evidence>
<dbReference type="InterPro" id="IPR027417">
    <property type="entry name" value="P-loop_NTPase"/>
</dbReference>
<dbReference type="InterPro" id="IPR001806">
    <property type="entry name" value="Small_GTPase"/>
</dbReference>
<reference evidence="1" key="1">
    <citation type="submission" date="2023-02" db="EMBL/GenBank/DDBJ databases">
        <title>Genome of toxic invasive species Heracleum sosnowskyi carries increased number of genes despite the absence of recent whole-genome duplications.</title>
        <authorList>
            <person name="Schelkunov M."/>
            <person name="Shtratnikova V."/>
            <person name="Makarenko M."/>
            <person name="Klepikova A."/>
            <person name="Omelchenko D."/>
            <person name="Novikova G."/>
            <person name="Obukhova E."/>
            <person name="Bogdanov V."/>
            <person name="Penin A."/>
            <person name="Logacheva M."/>
        </authorList>
    </citation>
    <scope>NUCLEOTIDE SEQUENCE</scope>
    <source>
        <strain evidence="1">Hsosn_3</strain>
        <tissue evidence="1">Leaf</tissue>
    </source>
</reference>